<dbReference type="Gene3D" id="1.10.510.10">
    <property type="entry name" value="Transferase(Phosphotransferase) domain 1"/>
    <property type="match status" value="1"/>
</dbReference>
<proteinExistence type="predicted"/>
<dbReference type="InterPro" id="IPR011009">
    <property type="entry name" value="Kinase-like_dom_sf"/>
</dbReference>
<sequence length="87" mass="9809">MPAYLDPHCYCQPGRNPDEKSDIYSLGVIFWELTSGIPPFSRAPNGFAILIQAFAGYREQAIPGTPTDYAKLYRKCWNAVPEDRPNT</sequence>
<dbReference type="PANTHER" id="PTHR44329:SF214">
    <property type="entry name" value="PROTEIN KINASE DOMAIN-CONTAINING PROTEIN"/>
    <property type="match status" value="1"/>
</dbReference>
<dbReference type="InterPro" id="IPR051681">
    <property type="entry name" value="Ser/Thr_Kinases-Pseudokinases"/>
</dbReference>
<dbReference type="InterPro" id="IPR001245">
    <property type="entry name" value="Ser-Thr/Tyr_kinase_cat_dom"/>
</dbReference>
<dbReference type="OrthoDB" id="2353542at2759"/>
<dbReference type="PROSITE" id="PS50011">
    <property type="entry name" value="PROTEIN_KINASE_DOM"/>
    <property type="match status" value="1"/>
</dbReference>
<name>A0A397VXU5_9GLOM</name>
<reference evidence="2 3" key="1">
    <citation type="submission" date="2018-06" db="EMBL/GenBank/DDBJ databases">
        <title>Comparative genomics reveals the genomic features of Rhizophagus irregularis, R. cerebriforme, R. diaphanum and Gigaspora rosea, and their symbiotic lifestyle signature.</title>
        <authorList>
            <person name="Morin E."/>
            <person name="San Clemente H."/>
            <person name="Chen E.C.H."/>
            <person name="De La Providencia I."/>
            <person name="Hainaut M."/>
            <person name="Kuo A."/>
            <person name="Kohler A."/>
            <person name="Murat C."/>
            <person name="Tang N."/>
            <person name="Roy S."/>
            <person name="Loubradou J."/>
            <person name="Henrissat B."/>
            <person name="Grigoriev I.V."/>
            <person name="Corradi N."/>
            <person name="Roux C."/>
            <person name="Martin F.M."/>
        </authorList>
    </citation>
    <scope>NUCLEOTIDE SEQUENCE [LARGE SCALE GENOMIC DNA]</scope>
    <source>
        <strain evidence="2 3">DAOM 194757</strain>
    </source>
</reference>
<dbReference type="Proteomes" id="UP000266673">
    <property type="component" value="Unassembled WGS sequence"/>
</dbReference>
<protein>
    <recommendedName>
        <fullName evidence="1">Protein kinase domain-containing protein</fullName>
    </recommendedName>
</protein>
<organism evidence="2 3">
    <name type="scientific">Gigaspora rosea</name>
    <dbReference type="NCBI Taxonomy" id="44941"/>
    <lineage>
        <taxon>Eukaryota</taxon>
        <taxon>Fungi</taxon>
        <taxon>Fungi incertae sedis</taxon>
        <taxon>Mucoromycota</taxon>
        <taxon>Glomeromycotina</taxon>
        <taxon>Glomeromycetes</taxon>
        <taxon>Diversisporales</taxon>
        <taxon>Gigasporaceae</taxon>
        <taxon>Gigaspora</taxon>
    </lineage>
</organism>
<dbReference type="Pfam" id="PF07714">
    <property type="entry name" value="PK_Tyr_Ser-Thr"/>
    <property type="match status" value="1"/>
</dbReference>
<evidence type="ECO:0000259" key="1">
    <source>
        <dbReference type="PROSITE" id="PS50011"/>
    </source>
</evidence>
<gene>
    <name evidence="2" type="ORF">C2G38_407680</name>
</gene>
<dbReference type="STRING" id="44941.A0A397VXU5"/>
<feature type="domain" description="Protein kinase" evidence="1">
    <location>
        <begin position="1"/>
        <end position="87"/>
    </location>
</feature>
<comment type="caution">
    <text evidence="2">The sequence shown here is derived from an EMBL/GenBank/DDBJ whole genome shotgun (WGS) entry which is preliminary data.</text>
</comment>
<dbReference type="EMBL" id="QKWP01000161">
    <property type="protein sequence ID" value="RIB25809.1"/>
    <property type="molecule type" value="Genomic_DNA"/>
</dbReference>
<dbReference type="InterPro" id="IPR000719">
    <property type="entry name" value="Prot_kinase_dom"/>
</dbReference>
<dbReference type="GO" id="GO:0004674">
    <property type="term" value="F:protein serine/threonine kinase activity"/>
    <property type="evidence" value="ECO:0007669"/>
    <property type="project" value="TreeGrafter"/>
</dbReference>
<keyword evidence="3" id="KW-1185">Reference proteome</keyword>
<evidence type="ECO:0000313" key="2">
    <source>
        <dbReference type="EMBL" id="RIB25809.1"/>
    </source>
</evidence>
<dbReference type="AlphaFoldDB" id="A0A397VXU5"/>
<dbReference type="PANTHER" id="PTHR44329">
    <property type="entry name" value="SERINE/THREONINE-PROTEIN KINASE TNNI3K-RELATED"/>
    <property type="match status" value="1"/>
</dbReference>
<dbReference type="SUPFAM" id="SSF56112">
    <property type="entry name" value="Protein kinase-like (PK-like)"/>
    <property type="match status" value="1"/>
</dbReference>
<accession>A0A397VXU5</accession>
<dbReference type="GO" id="GO:0005524">
    <property type="term" value="F:ATP binding"/>
    <property type="evidence" value="ECO:0007669"/>
    <property type="project" value="InterPro"/>
</dbReference>
<evidence type="ECO:0000313" key="3">
    <source>
        <dbReference type="Proteomes" id="UP000266673"/>
    </source>
</evidence>